<dbReference type="KEGG" id="dgi:Desgi_4348"/>
<dbReference type="HOGENOM" id="CLU_2751190_0_0_9"/>
<name>R4KVF4_9FIRM</name>
<protein>
    <submittedName>
        <fullName evidence="1">Uncharacterized protein</fullName>
    </submittedName>
</protein>
<accession>R4KVF4</accession>
<dbReference type="EMBL" id="CP003273">
    <property type="protein sequence ID" value="AGL03591.1"/>
    <property type="molecule type" value="Genomic_DNA"/>
</dbReference>
<evidence type="ECO:0000313" key="2">
    <source>
        <dbReference type="Proteomes" id="UP000013520"/>
    </source>
</evidence>
<gene>
    <name evidence="1" type="ORF">Desgi_4348</name>
</gene>
<dbReference type="AlphaFoldDB" id="R4KVF4"/>
<keyword evidence="2" id="KW-1185">Reference proteome</keyword>
<proteinExistence type="predicted"/>
<dbReference type="Proteomes" id="UP000013520">
    <property type="component" value="Chromosome"/>
</dbReference>
<reference evidence="1 2" key="1">
    <citation type="submission" date="2012-01" db="EMBL/GenBank/DDBJ databases">
        <title>Complete sequence of Desulfotomaculum gibsoniae DSM 7213.</title>
        <authorList>
            <consortium name="US DOE Joint Genome Institute"/>
            <person name="Lucas S."/>
            <person name="Han J."/>
            <person name="Lapidus A."/>
            <person name="Cheng J.-F."/>
            <person name="Goodwin L."/>
            <person name="Pitluck S."/>
            <person name="Peters L."/>
            <person name="Ovchinnikova G."/>
            <person name="Teshima H."/>
            <person name="Detter J.C."/>
            <person name="Han C."/>
            <person name="Tapia R."/>
            <person name="Land M."/>
            <person name="Hauser L."/>
            <person name="Kyrpides N."/>
            <person name="Ivanova N."/>
            <person name="Pagani I."/>
            <person name="Parshina S."/>
            <person name="Plugge C."/>
            <person name="Muyzer G."/>
            <person name="Kuever J."/>
            <person name="Ivanova A."/>
            <person name="Nazina T."/>
            <person name="Klenk H.-P."/>
            <person name="Brambilla E."/>
            <person name="Spring S."/>
            <person name="Stams A.F."/>
            <person name="Woyke T."/>
        </authorList>
    </citation>
    <scope>NUCLEOTIDE SEQUENCE [LARGE SCALE GENOMIC DNA]</scope>
    <source>
        <strain evidence="1 2">DSM 7213</strain>
    </source>
</reference>
<sequence length="70" mass="7994">MIMQNAHSLKLTKVENAQQHMNMYLNYINWLKGNRGHCLAGSAKGMDFQLSKTYTDLQLSTTGTKINFQD</sequence>
<evidence type="ECO:0000313" key="1">
    <source>
        <dbReference type="EMBL" id="AGL03591.1"/>
    </source>
</evidence>
<organism evidence="1 2">
    <name type="scientific">Desulfoscipio gibsoniae DSM 7213</name>
    <dbReference type="NCBI Taxonomy" id="767817"/>
    <lineage>
        <taxon>Bacteria</taxon>
        <taxon>Bacillati</taxon>
        <taxon>Bacillota</taxon>
        <taxon>Clostridia</taxon>
        <taxon>Eubacteriales</taxon>
        <taxon>Desulfallaceae</taxon>
        <taxon>Desulfoscipio</taxon>
    </lineage>
</organism>